<dbReference type="Gene3D" id="1.10.8.10">
    <property type="entry name" value="DNA helicase RuvA subunit, C-terminal domain"/>
    <property type="match status" value="1"/>
</dbReference>
<gene>
    <name evidence="4" type="ORF">CSSPTR1EN2_LOCUS21630</name>
</gene>
<feature type="domain" description="CUE" evidence="3">
    <location>
        <begin position="67"/>
        <end position="110"/>
    </location>
</feature>
<evidence type="ECO:0000256" key="1">
    <source>
        <dbReference type="SAM" id="Coils"/>
    </source>
</evidence>
<feature type="coiled-coil region" evidence="1">
    <location>
        <begin position="206"/>
        <end position="271"/>
    </location>
</feature>
<evidence type="ECO:0000313" key="4">
    <source>
        <dbReference type="EMBL" id="CAK9233717.1"/>
    </source>
</evidence>
<dbReference type="PROSITE" id="PS51140">
    <property type="entry name" value="CUE"/>
    <property type="match status" value="1"/>
</dbReference>
<sequence length="297" mass="32478">MSAAVCGKRSVFEDLHSSPPVAKRLRFAQATNSAIRFPSAAASPLPSTISGTPFEACLEAGSSRHHSEGSVLLQLYALFPEMEEKLVEKVLESCGNNLDHAIKSLTSLRLSSSGLAGSSSQDVVSGAVARCSSLGGMESPSPSTSSHGEEVDAAAASLQQLEGEEWVELLVREMMNAADLNDARSRATHTLKAFEKTVTSRSATIVKVQQKENNALKEQLQGFVRDNYILKRAVAIQHERQMEHEGRTRELQQVKKLLSQYQEQVRTLELTNYSLTLHLQKAQEGSSMPGRFHPDIF</sequence>
<evidence type="ECO:0000313" key="5">
    <source>
        <dbReference type="Proteomes" id="UP001497512"/>
    </source>
</evidence>
<evidence type="ECO:0000259" key="3">
    <source>
        <dbReference type="PROSITE" id="PS51140"/>
    </source>
</evidence>
<keyword evidence="5" id="KW-1185">Reference proteome</keyword>
<dbReference type="PANTHER" id="PTHR31245:SF20">
    <property type="entry name" value="F18B13.13 PROTEIN"/>
    <property type="match status" value="1"/>
</dbReference>
<accession>A0ABP0UZT6</accession>
<dbReference type="SUPFAM" id="SSF46934">
    <property type="entry name" value="UBA-like"/>
    <property type="match status" value="1"/>
</dbReference>
<dbReference type="Proteomes" id="UP001497512">
    <property type="component" value="Chromosome 8"/>
</dbReference>
<evidence type="ECO:0000256" key="2">
    <source>
        <dbReference type="SAM" id="MobiDB-lite"/>
    </source>
</evidence>
<proteinExistence type="predicted"/>
<name>A0ABP0UZT6_9BRYO</name>
<organism evidence="4 5">
    <name type="scientific">Sphagnum troendelagicum</name>
    <dbReference type="NCBI Taxonomy" id="128251"/>
    <lineage>
        <taxon>Eukaryota</taxon>
        <taxon>Viridiplantae</taxon>
        <taxon>Streptophyta</taxon>
        <taxon>Embryophyta</taxon>
        <taxon>Bryophyta</taxon>
        <taxon>Sphagnophytina</taxon>
        <taxon>Sphagnopsida</taxon>
        <taxon>Sphagnales</taxon>
        <taxon>Sphagnaceae</taxon>
        <taxon>Sphagnum</taxon>
    </lineage>
</organism>
<dbReference type="Pfam" id="PF02845">
    <property type="entry name" value="CUE"/>
    <property type="match status" value="1"/>
</dbReference>
<dbReference type="InterPro" id="IPR003892">
    <property type="entry name" value="CUE"/>
</dbReference>
<protein>
    <recommendedName>
        <fullName evidence="3">CUE domain-containing protein</fullName>
    </recommendedName>
</protein>
<dbReference type="PANTHER" id="PTHR31245">
    <property type="entry name" value="UBIQUITIN SYSTEM COMPONENT CUE PROTEIN"/>
    <property type="match status" value="1"/>
</dbReference>
<feature type="region of interest" description="Disordered" evidence="2">
    <location>
        <begin position="134"/>
        <end position="154"/>
    </location>
</feature>
<keyword evidence="1" id="KW-0175">Coiled coil</keyword>
<reference evidence="4" key="1">
    <citation type="submission" date="2024-02" db="EMBL/GenBank/DDBJ databases">
        <authorList>
            <consortium name="ELIXIR-Norway"/>
            <consortium name="Elixir Norway"/>
        </authorList>
    </citation>
    <scope>NUCLEOTIDE SEQUENCE</scope>
</reference>
<dbReference type="InterPro" id="IPR009060">
    <property type="entry name" value="UBA-like_sf"/>
</dbReference>
<dbReference type="CDD" id="cd14279">
    <property type="entry name" value="CUE"/>
    <property type="match status" value="1"/>
</dbReference>
<dbReference type="EMBL" id="OZ019900">
    <property type="protein sequence ID" value="CAK9233717.1"/>
    <property type="molecule type" value="Genomic_DNA"/>
</dbReference>